<feature type="compositionally biased region" description="Basic and acidic residues" evidence="1">
    <location>
        <begin position="1"/>
        <end position="17"/>
    </location>
</feature>
<sequence>MTLLLEGREASRMLKEDSYEDAAAEAHKDGGDESVSGELGGADVADEGLADDGDAEGRRGARPVRRAGDCTGRLGGTSSNGTGRAARAASGRRTASSASQAPERRRRRQGNPIEHRVAHRLVGLASSRAEAAPAGRPDRAPGGAAARKRRRRRASTSSTQRPPRTSLSSVSLLPLSSHAARDVGPILTRNRGQTLAPRTSVGNG</sequence>
<reference evidence="2" key="1">
    <citation type="submission" date="2015-04" db="UniProtKB">
        <authorList>
            <consortium name="EnsemblPlants"/>
        </authorList>
    </citation>
    <scope>IDENTIFICATION</scope>
</reference>
<proteinExistence type="predicted"/>
<feature type="compositionally biased region" description="Acidic residues" evidence="1">
    <location>
        <begin position="44"/>
        <end position="54"/>
    </location>
</feature>
<dbReference type="Gramene" id="OMERI12G00090.1">
    <property type="protein sequence ID" value="OMERI12G00090.1"/>
    <property type="gene ID" value="OMERI12G00090"/>
</dbReference>
<feature type="compositionally biased region" description="Low complexity" evidence="1">
    <location>
        <begin position="155"/>
        <end position="177"/>
    </location>
</feature>
<feature type="compositionally biased region" description="Low complexity" evidence="1">
    <location>
        <begin position="79"/>
        <end position="99"/>
    </location>
</feature>
<dbReference type="AlphaFoldDB" id="A0A0E0F8X6"/>
<protein>
    <submittedName>
        <fullName evidence="2">Uncharacterized protein</fullName>
    </submittedName>
</protein>
<evidence type="ECO:0000313" key="3">
    <source>
        <dbReference type="Proteomes" id="UP000008021"/>
    </source>
</evidence>
<dbReference type="EnsemblPlants" id="OMERI12G00090.1">
    <property type="protein sequence ID" value="OMERI12G00090.1"/>
    <property type="gene ID" value="OMERI12G00090"/>
</dbReference>
<reference evidence="2" key="2">
    <citation type="submission" date="2018-05" db="EMBL/GenBank/DDBJ databases">
        <title>OmerRS3 (Oryza meridionalis Reference Sequence Version 3).</title>
        <authorList>
            <person name="Zhang J."/>
            <person name="Kudrna D."/>
            <person name="Lee S."/>
            <person name="Talag J."/>
            <person name="Welchert J."/>
            <person name="Wing R.A."/>
        </authorList>
    </citation>
    <scope>NUCLEOTIDE SEQUENCE [LARGE SCALE GENOMIC DNA]</scope>
    <source>
        <strain evidence="2">cv. OR44</strain>
    </source>
</reference>
<name>A0A0E0F8X6_9ORYZ</name>
<keyword evidence="3" id="KW-1185">Reference proteome</keyword>
<organism evidence="2">
    <name type="scientific">Oryza meridionalis</name>
    <dbReference type="NCBI Taxonomy" id="40149"/>
    <lineage>
        <taxon>Eukaryota</taxon>
        <taxon>Viridiplantae</taxon>
        <taxon>Streptophyta</taxon>
        <taxon>Embryophyta</taxon>
        <taxon>Tracheophyta</taxon>
        <taxon>Spermatophyta</taxon>
        <taxon>Magnoliopsida</taxon>
        <taxon>Liliopsida</taxon>
        <taxon>Poales</taxon>
        <taxon>Poaceae</taxon>
        <taxon>BOP clade</taxon>
        <taxon>Oryzoideae</taxon>
        <taxon>Oryzeae</taxon>
        <taxon>Oryzinae</taxon>
        <taxon>Oryza</taxon>
    </lineage>
</organism>
<evidence type="ECO:0000313" key="2">
    <source>
        <dbReference type="EnsemblPlants" id="OMERI12G00090.1"/>
    </source>
</evidence>
<feature type="compositionally biased region" description="Low complexity" evidence="1">
    <location>
        <begin position="128"/>
        <end position="145"/>
    </location>
</feature>
<dbReference type="Proteomes" id="UP000008021">
    <property type="component" value="Chromosome 12"/>
</dbReference>
<accession>A0A0E0F8X6</accession>
<feature type="compositionally biased region" description="Polar residues" evidence="1">
    <location>
        <begin position="190"/>
        <end position="204"/>
    </location>
</feature>
<evidence type="ECO:0000256" key="1">
    <source>
        <dbReference type="SAM" id="MobiDB-lite"/>
    </source>
</evidence>
<feature type="region of interest" description="Disordered" evidence="1">
    <location>
        <begin position="1"/>
        <end position="204"/>
    </location>
</feature>